<reference evidence="1" key="1">
    <citation type="submission" date="2024-09" db="EMBL/GenBank/DDBJ databases">
        <authorList>
            <person name="Gagne-Thivierge C."/>
        </authorList>
    </citation>
    <scope>NUCLEOTIDE SEQUENCE</scope>
    <source>
        <strain evidence="1">SC310</strain>
    </source>
</reference>
<evidence type="ECO:0000313" key="1">
    <source>
        <dbReference type="EMBL" id="XKR68845.1"/>
    </source>
</evidence>
<dbReference type="EMBL" id="CP171742">
    <property type="protein sequence ID" value="XKR68845.1"/>
    <property type="molecule type" value="Genomic_DNA"/>
</dbReference>
<accession>A0ACD5FKQ3</accession>
<name>A0ACD5FKQ3_STAHY</name>
<proteinExistence type="predicted"/>
<dbReference type="EC" id="5.4.2.-" evidence="1"/>
<sequence>MHILKAQWMSRLEESLVKTFYEQQNEQERMEAFEDELTFGTAGIRSKFGLGPGRLNKFTVRKVALGLAQLLRRDLVEPLVVIHYDTRYLSEAFAKEMAKVLATQSVYVIVSNTYKSTPELSFAIRYLKADAGIMITASHNPSDYNGIKIYGREGGQLLPEASEALSTYINAIDSPLNIDVEPMEVLIESGFIRDLPQLVTEQYIVHVTRLYGAIQDHGAHVLLTSLHGTSLPILSHILKRLGFENFSIDEEQSIPDGAFPTCKTANPEDPVAFDHAIKLANKTHAQLIIATDPDADRFGIIERYEDGSHYFFNGNEIGLILMMLRAKELSECTMHKYIVKTIVTGATSEALAQHLGLDSVNVLTGFKYISDQLEKRSNMNQQLVLAYEESHGYLIQDFSRDKDAIQCIPLLVKYKQQLHDDGRTLYDVLQDIYRRVGRFEDLTLSPVYDGKEGRAKIKALMTTFSQYSDTHLCGLKIKTIENYREGLATYIETGVQEVMTLPFSNVIRFTFDEGFIAIRPSGTEPKMKIYFSLKVGNFENVIKAFQQQFL</sequence>
<keyword evidence="2" id="KW-1185">Reference proteome</keyword>
<keyword evidence="1" id="KW-0413">Isomerase</keyword>
<evidence type="ECO:0000313" key="2">
    <source>
        <dbReference type="Proteomes" id="UP001234913"/>
    </source>
</evidence>
<gene>
    <name evidence="1" type="ORF">QUC96_010395</name>
</gene>
<dbReference type="Proteomes" id="UP001234913">
    <property type="component" value="Chromosome"/>
</dbReference>
<organism evidence="1 2">
    <name type="scientific">Staphylococcus hyicus</name>
    <dbReference type="NCBI Taxonomy" id="1284"/>
    <lineage>
        <taxon>Bacteria</taxon>
        <taxon>Bacillati</taxon>
        <taxon>Bacillota</taxon>
        <taxon>Bacilli</taxon>
        <taxon>Bacillales</taxon>
        <taxon>Staphylococcaceae</taxon>
        <taxon>Staphylococcus</taxon>
    </lineage>
</organism>
<protein>
    <submittedName>
        <fullName evidence="1">Phospho-sugar mutase</fullName>
        <ecNumber evidence="1">5.4.2.-</ecNumber>
    </submittedName>
</protein>